<keyword evidence="2" id="KW-1185">Reference proteome</keyword>
<evidence type="ECO:0000313" key="1">
    <source>
        <dbReference type="EMBL" id="KAI4340661.1"/>
    </source>
</evidence>
<comment type="caution">
    <text evidence="1">The sequence shown here is derived from an EMBL/GenBank/DDBJ whole genome shotgun (WGS) entry which is preliminary data.</text>
</comment>
<name>A0ACB9NX90_9MYRT</name>
<protein>
    <submittedName>
        <fullName evidence="1">Uncharacterized protein</fullName>
    </submittedName>
</protein>
<reference evidence="2" key="1">
    <citation type="journal article" date="2023" name="Front. Plant Sci.">
        <title>Chromosomal-level genome assembly of Melastoma candidum provides insights into trichome evolution.</title>
        <authorList>
            <person name="Zhong Y."/>
            <person name="Wu W."/>
            <person name="Sun C."/>
            <person name="Zou P."/>
            <person name="Liu Y."/>
            <person name="Dai S."/>
            <person name="Zhou R."/>
        </authorList>
    </citation>
    <scope>NUCLEOTIDE SEQUENCE [LARGE SCALE GENOMIC DNA]</scope>
</reference>
<evidence type="ECO:0000313" key="2">
    <source>
        <dbReference type="Proteomes" id="UP001057402"/>
    </source>
</evidence>
<organism evidence="1 2">
    <name type="scientific">Melastoma candidum</name>
    <dbReference type="NCBI Taxonomy" id="119954"/>
    <lineage>
        <taxon>Eukaryota</taxon>
        <taxon>Viridiplantae</taxon>
        <taxon>Streptophyta</taxon>
        <taxon>Embryophyta</taxon>
        <taxon>Tracheophyta</taxon>
        <taxon>Spermatophyta</taxon>
        <taxon>Magnoliopsida</taxon>
        <taxon>eudicotyledons</taxon>
        <taxon>Gunneridae</taxon>
        <taxon>Pentapetalae</taxon>
        <taxon>rosids</taxon>
        <taxon>malvids</taxon>
        <taxon>Myrtales</taxon>
        <taxon>Melastomataceae</taxon>
        <taxon>Melastomatoideae</taxon>
        <taxon>Melastomateae</taxon>
        <taxon>Melastoma</taxon>
    </lineage>
</organism>
<dbReference type="EMBL" id="CM042886">
    <property type="protein sequence ID" value="KAI4340661.1"/>
    <property type="molecule type" value="Genomic_DNA"/>
</dbReference>
<dbReference type="Proteomes" id="UP001057402">
    <property type="component" value="Chromosome 7"/>
</dbReference>
<proteinExistence type="predicted"/>
<accession>A0ACB9NX90</accession>
<gene>
    <name evidence="1" type="ORF">MLD38_025473</name>
</gene>
<sequence length="516" mass="56264">MALNLSSRAVFTSQMSEDALVLPVRLGNGGVVNEGVAENVCLCKVGVEYCTCSSEGSSCSCCQDSDVSDFLPADPFGMDVSSTFTAITGWLEDLEMNNVGHAGDVGGGMDVGNYPFFAGLNLLWNNAMAMKLQPLPAFGAYPDFAGVQNQCEDLGSSSVVGIAGCAIDFREASDASLFHSSLGLGSMYMMGSYDCSDSRILPSSVGHNSRSASGHPSIRLFGDSVGYAKQDDAIYVSPAVNDNIPGYCCEKRGNSFIEASSCFDNSGGGCSAGNDRTHYALYLSLGYLGLRDLLSVERVCKSIHSAVRTENSLWRSLHVHQPLNEKITNEVLLHLTDRAQGQLECLSLVECPRITDDGLRSVLERNPKLSKLSVPGCTRLSIHGLLESLRTLKLLGTLQLKHVRIGGIYGVTEEQFDELKLLLGMEGEKGLGDHKPHFYRRGNLYLPCQDNRVIDIEMCPRCEKARLVYDCPDEACMVKEAASQVDRSRDTEKLTRTEHHRRWVDSELIAPEPERL</sequence>